<dbReference type="GO" id="GO:0004386">
    <property type="term" value="F:helicase activity"/>
    <property type="evidence" value="ECO:0007669"/>
    <property type="project" value="UniProtKB-KW"/>
</dbReference>
<dbReference type="EMBL" id="JAOB01000090">
    <property type="protein sequence ID" value="EUA08678.1"/>
    <property type="molecule type" value="Genomic_DNA"/>
</dbReference>
<keyword evidence="1" id="KW-0067">ATP-binding</keyword>
<reference evidence="1" key="1">
    <citation type="submission" date="2014-01" db="EMBL/GenBank/DDBJ databases">
        <authorList>
            <person name="Brown-Elliot B."/>
            <person name="Wallace R."/>
            <person name="Lenaerts A."/>
            <person name="Ordway D."/>
            <person name="DeGroote M.A."/>
            <person name="Parker T."/>
            <person name="Sizemore C."/>
            <person name="Tallon L.J."/>
            <person name="Sadzewicz L.K."/>
            <person name="Sengamalay N."/>
            <person name="Fraser C.M."/>
            <person name="Hine E."/>
            <person name="Shefchek K.A."/>
            <person name="Das S.P."/>
            <person name="Tettelin H."/>
        </authorList>
    </citation>
    <scope>NUCLEOTIDE SEQUENCE [LARGE SCALE GENOMIC DNA]</scope>
    <source>
        <strain evidence="1">4042</strain>
    </source>
</reference>
<evidence type="ECO:0000313" key="1">
    <source>
        <dbReference type="EMBL" id="EUA08678.1"/>
    </source>
</evidence>
<name>X7YQ96_MYCXE</name>
<gene>
    <name evidence="1" type="ORF">I553_9734</name>
</gene>
<proteinExistence type="predicted"/>
<comment type="caution">
    <text evidence="1">The sequence shown here is derived from an EMBL/GenBank/DDBJ whole genome shotgun (WGS) entry which is preliminary data.</text>
</comment>
<organism evidence="1">
    <name type="scientific">Mycobacterium xenopi 4042</name>
    <dbReference type="NCBI Taxonomy" id="1299334"/>
    <lineage>
        <taxon>Bacteria</taxon>
        <taxon>Bacillati</taxon>
        <taxon>Actinomycetota</taxon>
        <taxon>Actinomycetes</taxon>
        <taxon>Mycobacteriales</taxon>
        <taxon>Mycobacteriaceae</taxon>
        <taxon>Mycobacterium</taxon>
    </lineage>
</organism>
<keyword evidence="1" id="KW-0547">Nucleotide-binding</keyword>
<keyword evidence="1" id="KW-0347">Helicase</keyword>
<keyword evidence="1" id="KW-0378">Hydrolase</keyword>
<dbReference type="AlphaFoldDB" id="X7YQ96"/>
<protein>
    <submittedName>
        <fullName evidence="1">DEAD/DEAH box helicase domain protein</fullName>
    </submittedName>
</protein>
<sequence>MVGVRGGLSYDIARGMRSVLLGAQPMGVVFTSRASLKLAEIREANGDNVSADALIVRLPADSAGRWWTWAGTAANRTLQVSLPTVVDPRQRIDEKSLRLLPGITDAEFSAALDGVEWREPAVDANALRD</sequence>
<accession>X7YQ96</accession>